<evidence type="ECO:0000259" key="2">
    <source>
        <dbReference type="SMART" id="SM00470"/>
    </source>
</evidence>
<dbReference type="HOGENOM" id="CLU_056529_0_0_4"/>
<dbReference type="InterPro" id="IPR013741">
    <property type="entry name" value="KorB_domain"/>
</dbReference>
<dbReference type="AlphaFoldDB" id="I0HTK4"/>
<name>I0HTK4_RUBGI</name>
<dbReference type="InterPro" id="IPR003115">
    <property type="entry name" value="ParB_N"/>
</dbReference>
<dbReference type="KEGG" id="rge:RGE_30020"/>
<dbReference type="Gene3D" id="6.10.250.140">
    <property type="match status" value="1"/>
</dbReference>
<dbReference type="SMART" id="SM00470">
    <property type="entry name" value="ParB"/>
    <property type="match status" value="1"/>
</dbReference>
<evidence type="ECO:0000313" key="4">
    <source>
        <dbReference type="Proteomes" id="UP000007883"/>
    </source>
</evidence>
<dbReference type="InterPro" id="IPR036086">
    <property type="entry name" value="ParB/Sulfiredoxin_sf"/>
</dbReference>
<dbReference type="RefSeq" id="WP_014429202.1">
    <property type="nucleotide sequence ID" value="NC_017075.1"/>
</dbReference>
<comment type="similarity">
    <text evidence="1">Belongs to the ParB family.</text>
</comment>
<dbReference type="InterPro" id="IPR042075">
    <property type="entry name" value="KorB_DNA-db"/>
</dbReference>
<dbReference type="PANTHER" id="PTHR33375">
    <property type="entry name" value="CHROMOSOME-PARTITIONING PROTEIN PARB-RELATED"/>
    <property type="match status" value="1"/>
</dbReference>
<sequence>MRLRWPRPAEVQLDLLDTPAAPVAPAEPAVPGKGAAGPAFVATDCLVEDPDNPRTELPAAELDELAEDIRRHGVLQPIVVHPADDQGRHKIHFGAKRWRAAQRIGLAQVPVVVRAAPADPYAQVSENQKRHGLTPLDLARFIRGRNEAGDSNTTVAQRLGMDLTTVAHHLALLELPPALDEALQSGRCTSPRTLYELSRLHTQRPEAVAQLLEGSGPVTREAVAQLREVGAAVPSASARLPARPSRSNDGGPLLSRAERLCERLDQALSRLTSGDASTLSPEARGALKRRLGELAARLDDGGASS</sequence>
<dbReference type="InterPro" id="IPR004437">
    <property type="entry name" value="ParB/RepB/Spo0J"/>
</dbReference>
<evidence type="ECO:0000256" key="1">
    <source>
        <dbReference type="ARBA" id="ARBA00006295"/>
    </source>
</evidence>
<keyword evidence="4" id="KW-1185">Reference proteome</keyword>
<dbReference type="Pfam" id="PF08535">
    <property type="entry name" value="KorB"/>
    <property type="match status" value="1"/>
</dbReference>
<gene>
    <name evidence="3" type="ordered locus">RGE_30020</name>
</gene>
<dbReference type="PANTHER" id="PTHR33375:SF1">
    <property type="entry name" value="CHROMOSOME-PARTITIONING PROTEIN PARB-RELATED"/>
    <property type="match status" value="1"/>
</dbReference>
<dbReference type="GO" id="GO:0005694">
    <property type="term" value="C:chromosome"/>
    <property type="evidence" value="ECO:0007669"/>
    <property type="project" value="TreeGrafter"/>
</dbReference>
<dbReference type="EMBL" id="AP012320">
    <property type="protein sequence ID" value="BAL96341.1"/>
    <property type="molecule type" value="Genomic_DNA"/>
</dbReference>
<dbReference type="Gene3D" id="1.10.10.730">
    <property type="entry name" value="KorB DNA-binding domain"/>
    <property type="match status" value="1"/>
</dbReference>
<evidence type="ECO:0000313" key="3">
    <source>
        <dbReference type="EMBL" id="BAL96341.1"/>
    </source>
</evidence>
<dbReference type="eggNOG" id="COG1475">
    <property type="taxonomic scope" value="Bacteria"/>
</dbReference>
<dbReference type="GO" id="GO:0007059">
    <property type="term" value="P:chromosome segregation"/>
    <property type="evidence" value="ECO:0007669"/>
    <property type="project" value="TreeGrafter"/>
</dbReference>
<protein>
    <submittedName>
        <fullName evidence="3">Putative ParB family protein</fullName>
    </submittedName>
</protein>
<dbReference type="Pfam" id="PF02195">
    <property type="entry name" value="ParB_N"/>
    <property type="match status" value="1"/>
</dbReference>
<dbReference type="PATRIC" id="fig|983917.3.peg.2925"/>
<dbReference type="Proteomes" id="UP000007883">
    <property type="component" value="Chromosome"/>
</dbReference>
<reference evidence="3 4" key="1">
    <citation type="journal article" date="2012" name="J. Bacteriol.">
        <title>Complete genome sequence of phototrophic betaproteobacterium Rubrivivax gelatinosus IL144.</title>
        <authorList>
            <person name="Nagashima S."/>
            <person name="Kamimura A."/>
            <person name="Shimizu T."/>
            <person name="Nakamura-isaki S."/>
            <person name="Aono E."/>
            <person name="Sakamoto K."/>
            <person name="Ichikawa N."/>
            <person name="Nakazawa H."/>
            <person name="Sekine M."/>
            <person name="Yamazaki S."/>
            <person name="Fujita N."/>
            <person name="Shimada K."/>
            <person name="Hanada S."/>
            <person name="Nagashima K.V.P."/>
        </authorList>
    </citation>
    <scope>NUCLEOTIDE SEQUENCE [LARGE SCALE GENOMIC DNA]</scope>
    <source>
        <strain evidence="4">NBRC 100245 / IL144</strain>
    </source>
</reference>
<dbReference type="Gene3D" id="3.90.1530.30">
    <property type="match status" value="1"/>
</dbReference>
<feature type="domain" description="ParB-like N-terminal" evidence="2">
    <location>
        <begin position="39"/>
        <end position="128"/>
    </location>
</feature>
<organism evidence="3 4">
    <name type="scientific">Rubrivivax gelatinosus (strain NBRC 100245 / IL144)</name>
    <dbReference type="NCBI Taxonomy" id="983917"/>
    <lineage>
        <taxon>Bacteria</taxon>
        <taxon>Pseudomonadati</taxon>
        <taxon>Pseudomonadota</taxon>
        <taxon>Betaproteobacteria</taxon>
        <taxon>Burkholderiales</taxon>
        <taxon>Sphaerotilaceae</taxon>
        <taxon>Rubrivivax</taxon>
    </lineage>
</organism>
<dbReference type="NCBIfam" id="TIGR00180">
    <property type="entry name" value="parB_part"/>
    <property type="match status" value="1"/>
</dbReference>
<proteinExistence type="inferred from homology"/>
<dbReference type="GO" id="GO:0003677">
    <property type="term" value="F:DNA binding"/>
    <property type="evidence" value="ECO:0007669"/>
    <property type="project" value="InterPro"/>
</dbReference>
<accession>I0HTK4</accession>
<dbReference type="STRING" id="983917.RGE_30020"/>
<dbReference type="SUPFAM" id="SSF110849">
    <property type="entry name" value="ParB/Sulfiredoxin"/>
    <property type="match status" value="1"/>
</dbReference>
<dbReference type="InterPro" id="IPR050336">
    <property type="entry name" value="Chromosome_partition/occlusion"/>
</dbReference>